<dbReference type="CDD" id="cd08451">
    <property type="entry name" value="PBP2_BudR"/>
    <property type="match status" value="1"/>
</dbReference>
<protein>
    <submittedName>
        <fullName evidence="6">Hca operon transcriptional activator HcaR</fullName>
    </submittedName>
</protein>
<feature type="domain" description="HTH lysR-type" evidence="5">
    <location>
        <begin position="1"/>
        <end position="58"/>
    </location>
</feature>
<dbReference type="SUPFAM" id="SSF46785">
    <property type="entry name" value="Winged helix' DNA-binding domain"/>
    <property type="match status" value="1"/>
</dbReference>
<evidence type="ECO:0000256" key="2">
    <source>
        <dbReference type="ARBA" id="ARBA00023015"/>
    </source>
</evidence>
<dbReference type="Pfam" id="PF00126">
    <property type="entry name" value="HTH_1"/>
    <property type="match status" value="1"/>
</dbReference>
<organism evidence="6 7">
    <name type="scientific">Methylobacterium crusticola</name>
    <dbReference type="NCBI Taxonomy" id="1697972"/>
    <lineage>
        <taxon>Bacteria</taxon>
        <taxon>Pseudomonadati</taxon>
        <taxon>Pseudomonadota</taxon>
        <taxon>Alphaproteobacteria</taxon>
        <taxon>Hyphomicrobiales</taxon>
        <taxon>Methylobacteriaceae</taxon>
        <taxon>Methylobacterium</taxon>
    </lineage>
</organism>
<keyword evidence="2" id="KW-0805">Transcription regulation</keyword>
<reference evidence="6" key="2">
    <citation type="submission" date="2021-08" db="EMBL/GenBank/DDBJ databases">
        <authorList>
            <person name="Tani A."/>
            <person name="Ola A."/>
            <person name="Ogura Y."/>
            <person name="Katsura K."/>
            <person name="Hayashi T."/>
        </authorList>
    </citation>
    <scope>NUCLEOTIDE SEQUENCE</scope>
    <source>
        <strain evidence="6">KCTC 52305</strain>
    </source>
</reference>
<evidence type="ECO:0000313" key="6">
    <source>
        <dbReference type="EMBL" id="GJD51540.1"/>
    </source>
</evidence>
<proteinExistence type="inferred from homology"/>
<dbReference type="EMBL" id="BPQH01000014">
    <property type="protein sequence ID" value="GJD51540.1"/>
    <property type="molecule type" value="Genomic_DNA"/>
</dbReference>
<dbReference type="InterPro" id="IPR036390">
    <property type="entry name" value="WH_DNA-bd_sf"/>
</dbReference>
<dbReference type="RefSeq" id="WP_128563493.1">
    <property type="nucleotide sequence ID" value="NZ_BPQH01000014.1"/>
</dbReference>
<name>A0ABQ4R1H9_9HYPH</name>
<evidence type="ECO:0000256" key="1">
    <source>
        <dbReference type="ARBA" id="ARBA00009437"/>
    </source>
</evidence>
<dbReference type="Gene3D" id="3.40.190.10">
    <property type="entry name" value="Periplasmic binding protein-like II"/>
    <property type="match status" value="2"/>
</dbReference>
<dbReference type="PANTHER" id="PTHR30346:SF30">
    <property type="entry name" value="SMALL NEUTRAL PROTEASE REGULATORY PROTEIN"/>
    <property type="match status" value="1"/>
</dbReference>
<dbReference type="InterPro" id="IPR005119">
    <property type="entry name" value="LysR_subst-bd"/>
</dbReference>
<dbReference type="Gene3D" id="1.10.10.10">
    <property type="entry name" value="Winged helix-like DNA-binding domain superfamily/Winged helix DNA-binding domain"/>
    <property type="match status" value="1"/>
</dbReference>
<accession>A0ABQ4R1H9</accession>
<evidence type="ECO:0000259" key="5">
    <source>
        <dbReference type="PROSITE" id="PS50931"/>
    </source>
</evidence>
<dbReference type="PROSITE" id="PS50931">
    <property type="entry name" value="HTH_LYSR"/>
    <property type="match status" value="1"/>
</dbReference>
<dbReference type="PANTHER" id="PTHR30346">
    <property type="entry name" value="TRANSCRIPTIONAL DUAL REGULATOR HCAR-RELATED"/>
    <property type="match status" value="1"/>
</dbReference>
<keyword evidence="4" id="KW-0804">Transcription</keyword>
<keyword evidence="3" id="KW-0238">DNA-binding</keyword>
<evidence type="ECO:0000256" key="4">
    <source>
        <dbReference type="ARBA" id="ARBA00023163"/>
    </source>
</evidence>
<gene>
    <name evidence="6" type="primary">hcaR_2</name>
    <name evidence="6" type="ORF">OPKNFCMD_4295</name>
</gene>
<dbReference type="InterPro" id="IPR037410">
    <property type="entry name" value="BudR_PBP2"/>
</dbReference>
<comment type="caution">
    <text evidence="6">The sequence shown here is derived from an EMBL/GenBank/DDBJ whole genome shotgun (WGS) entry which is preliminary data.</text>
</comment>
<dbReference type="Proteomes" id="UP001055167">
    <property type="component" value="Unassembled WGS sequence"/>
</dbReference>
<sequence length="298" mass="32082">MELRHLRYFLAVAEELHFTRAAARLGIAQPPLSQQIQQLEREVGAPLFQRSARSVSLTEAGQRLARDAREILAMTETALVSARRAARGEIGSIRIGFTASASFNPFVTGTIRDYRAASPDVEVNLLEDNTANLLELFRLRRLDVAFLRPAEGETGHLTRHLLFREPMVVALPAGHRLAGPEAALPLAALAGETFILYPRRNGRGLYDSIVGACRDAGFSPVVGQEAPQMASTVNLIAAGIGISIVPASMSHIRTQGVTYRPIAGGGPFAEMSLVSRPAEARAVVEAFVALVTARARGL</sequence>
<dbReference type="Pfam" id="PF03466">
    <property type="entry name" value="LysR_substrate"/>
    <property type="match status" value="1"/>
</dbReference>
<dbReference type="InterPro" id="IPR036388">
    <property type="entry name" value="WH-like_DNA-bd_sf"/>
</dbReference>
<evidence type="ECO:0000256" key="3">
    <source>
        <dbReference type="ARBA" id="ARBA00023125"/>
    </source>
</evidence>
<dbReference type="InterPro" id="IPR000847">
    <property type="entry name" value="LysR_HTH_N"/>
</dbReference>
<evidence type="ECO:0000313" key="7">
    <source>
        <dbReference type="Proteomes" id="UP001055167"/>
    </source>
</evidence>
<dbReference type="PRINTS" id="PR00039">
    <property type="entry name" value="HTHLYSR"/>
</dbReference>
<comment type="similarity">
    <text evidence="1">Belongs to the LysR transcriptional regulatory family.</text>
</comment>
<dbReference type="SUPFAM" id="SSF53850">
    <property type="entry name" value="Periplasmic binding protein-like II"/>
    <property type="match status" value="1"/>
</dbReference>
<reference evidence="6" key="1">
    <citation type="journal article" date="2021" name="Front. Microbiol.">
        <title>Comprehensive Comparative Genomics and Phenotyping of Methylobacterium Species.</title>
        <authorList>
            <person name="Alessa O."/>
            <person name="Ogura Y."/>
            <person name="Fujitani Y."/>
            <person name="Takami H."/>
            <person name="Hayashi T."/>
            <person name="Sahin N."/>
            <person name="Tani A."/>
        </authorList>
    </citation>
    <scope>NUCLEOTIDE SEQUENCE</scope>
    <source>
        <strain evidence="6">KCTC 52305</strain>
    </source>
</reference>
<keyword evidence="7" id="KW-1185">Reference proteome</keyword>